<name>A0A3R7D7U7_9EURY</name>
<evidence type="ECO:0000313" key="2">
    <source>
        <dbReference type="Proteomes" id="UP000283805"/>
    </source>
</evidence>
<reference evidence="1 2" key="1">
    <citation type="submission" date="2018-09" db="EMBL/GenBank/DDBJ databases">
        <title>Genomic Encyclopedia of Archaeal and Bacterial Type Strains, Phase II (KMG-II): from individual species to whole genera.</title>
        <authorList>
            <person name="Goeker M."/>
        </authorList>
    </citation>
    <scope>NUCLEOTIDE SEQUENCE [LARGE SCALE GENOMIC DNA]</scope>
    <source>
        <strain evidence="1 2">DSM 13151</strain>
    </source>
</reference>
<gene>
    <name evidence="1" type="ORF">ATJ93_3964</name>
</gene>
<dbReference type="Pfam" id="PF04307">
    <property type="entry name" value="YdjM"/>
    <property type="match status" value="1"/>
</dbReference>
<dbReference type="Proteomes" id="UP000283805">
    <property type="component" value="Unassembled WGS sequence"/>
</dbReference>
<organism evidence="1 2">
    <name type="scientific">Halopiger aswanensis</name>
    <dbReference type="NCBI Taxonomy" id="148449"/>
    <lineage>
        <taxon>Archaea</taxon>
        <taxon>Methanobacteriati</taxon>
        <taxon>Methanobacteriota</taxon>
        <taxon>Stenosarchaea group</taxon>
        <taxon>Halobacteria</taxon>
        <taxon>Halobacteriales</taxon>
        <taxon>Natrialbaceae</taxon>
        <taxon>Halopiger</taxon>
    </lineage>
</organism>
<dbReference type="InterPro" id="IPR007404">
    <property type="entry name" value="YdjM-like"/>
</dbReference>
<proteinExistence type="predicted"/>
<dbReference type="AlphaFoldDB" id="A0A3R7D7U7"/>
<keyword evidence="1" id="KW-0378">Hydrolase</keyword>
<dbReference type="GO" id="GO:0016787">
    <property type="term" value="F:hydrolase activity"/>
    <property type="evidence" value="ECO:0007669"/>
    <property type="project" value="UniProtKB-KW"/>
</dbReference>
<protein>
    <submittedName>
        <fullName evidence="1">LexA-binding, inner membrane-associated putative hydrolase</fullName>
    </submittedName>
</protein>
<sequence length="193" mass="21025">MMWPWEHLVVAYVLYSLLAHVVLRRSPTTRETIAVAVGSQLPDLIDKPLAWTFEITEGGYAIGHSILVVPIVCLAVLAAAGHYGAERSVAGAFSTAIGSHLVADIVNPVRLGRPPELRVILWPVATPPAYDRGSFLDHFVAYFVRYADQLLGNGLSTQIVVQLGIGVGVVALWFYDGAPIVSDCWRAVRSRLH</sequence>
<dbReference type="RefSeq" id="WP_245977703.1">
    <property type="nucleotide sequence ID" value="NZ_RAPO01000004.1"/>
</dbReference>
<evidence type="ECO:0000313" key="1">
    <source>
        <dbReference type="EMBL" id="RKD89138.1"/>
    </source>
</evidence>
<dbReference type="EMBL" id="RAPO01000004">
    <property type="protein sequence ID" value="RKD89138.1"/>
    <property type="molecule type" value="Genomic_DNA"/>
</dbReference>
<keyword evidence="2" id="KW-1185">Reference proteome</keyword>
<comment type="caution">
    <text evidence="1">The sequence shown here is derived from an EMBL/GenBank/DDBJ whole genome shotgun (WGS) entry which is preliminary data.</text>
</comment>
<accession>A0A3R7D7U7</accession>